<dbReference type="HOGENOM" id="CLU_124773_0_0_1"/>
<dbReference type="Proteomes" id="UP000030655">
    <property type="component" value="Unassembled WGS sequence"/>
</dbReference>
<sequence length="199" mass="23390">MLSVEGNNEGIICFLVETFCCKNFNIIFKIIPEFILVSELKVMSIQLSQKKKLAALRICQLILCKFEVFIYEYLSDKQIKEVDLVNLQSNEAYNETVAIIGLLLNELLILMKSSYLHELEILNFIYFIRAKYHEYYIKLVDLQFVYNIHLQVEKNSSGDNSYEANAVQIFLTDNFKQSLFYEIYQDIKNRENSCVDNEN</sequence>
<evidence type="ECO:0000313" key="1">
    <source>
        <dbReference type="EMBL" id="KCZ81579.1"/>
    </source>
</evidence>
<dbReference type="VEuPathDB" id="MicrosporidiaDB:H312_01034"/>
<reference evidence="2" key="1">
    <citation type="submission" date="2013-02" db="EMBL/GenBank/DDBJ databases">
        <authorList>
            <consortium name="The Broad Institute Genome Sequencing Platform"/>
            <person name="Cuomo C."/>
            <person name="Becnel J."/>
            <person name="Sanscrainte N."/>
            <person name="Walker B."/>
            <person name="Young S.K."/>
            <person name="Zeng Q."/>
            <person name="Gargeya S."/>
            <person name="Fitzgerald M."/>
            <person name="Haas B."/>
            <person name="Abouelleil A."/>
            <person name="Alvarado L."/>
            <person name="Arachchi H.M."/>
            <person name="Berlin A.M."/>
            <person name="Chapman S.B."/>
            <person name="Dewar J."/>
            <person name="Goldberg J."/>
            <person name="Griggs A."/>
            <person name="Gujja S."/>
            <person name="Hansen M."/>
            <person name="Howarth C."/>
            <person name="Imamovic A."/>
            <person name="Larimer J."/>
            <person name="McCowan C."/>
            <person name="Murphy C."/>
            <person name="Neiman D."/>
            <person name="Pearson M."/>
            <person name="Priest M."/>
            <person name="Roberts A."/>
            <person name="Saif S."/>
            <person name="Shea T."/>
            <person name="Sisk P."/>
            <person name="Sykes S."/>
            <person name="Wortman J."/>
            <person name="Nusbaum C."/>
            <person name="Birren B."/>
        </authorList>
    </citation>
    <scope>NUCLEOTIDE SEQUENCE [LARGE SCALE GENOMIC DNA]</scope>
    <source>
        <strain evidence="2">PRA339</strain>
    </source>
</reference>
<keyword evidence="2" id="KW-1185">Reference proteome</keyword>
<proteinExistence type="predicted"/>
<accession>A0A059F3N1</accession>
<protein>
    <submittedName>
        <fullName evidence="1">Uncharacterized protein</fullName>
    </submittedName>
</protein>
<evidence type="ECO:0000313" key="2">
    <source>
        <dbReference type="Proteomes" id="UP000030655"/>
    </source>
</evidence>
<dbReference type="AlphaFoldDB" id="A0A059F3N1"/>
<reference evidence="1 2" key="2">
    <citation type="submission" date="2014-03" db="EMBL/GenBank/DDBJ databases">
        <title>The Genome Sequence of Anncaliia algerae insect isolate PRA339.</title>
        <authorList>
            <consortium name="The Broad Institute Genome Sequencing Platform"/>
            <consortium name="The Broad Institute Genome Sequencing Center for Infectious Disease"/>
            <person name="Cuomo C."/>
            <person name="Becnel J."/>
            <person name="Sanscrainte N."/>
            <person name="Walker B."/>
            <person name="Young S.K."/>
            <person name="Zeng Q."/>
            <person name="Gargeya S."/>
            <person name="Fitzgerald M."/>
            <person name="Haas B."/>
            <person name="Abouelleil A."/>
            <person name="Alvarado L."/>
            <person name="Arachchi H.M."/>
            <person name="Berlin A.M."/>
            <person name="Chapman S.B."/>
            <person name="Dewar J."/>
            <person name="Goldberg J."/>
            <person name="Griggs A."/>
            <person name="Gujja S."/>
            <person name="Hansen M."/>
            <person name="Howarth C."/>
            <person name="Imamovic A."/>
            <person name="Larimer J."/>
            <person name="McCowan C."/>
            <person name="Murphy C."/>
            <person name="Neiman D."/>
            <person name="Pearson M."/>
            <person name="Priest M."/>
            <person name="Roberts A."/>
            <person name="Saif S."/>
            <person name="Shea T."/>
            <person name="Sisk P."/>
            <person name="Sykes S."/>
            <person name="Wortman J."/>
            <person name="Nusbaum C."/>
            <person name="Birren B."/>
        </authorList>
    </citation>
    <scope>NUCLEOTIDE SEQUENCE [LARGE SCALE GENOMIC DNA]</scope>
    <source>
        <strain evidence="1 2">PRA339</strain>
    </source>
</reference>
<dbReference type="OrthoDB" id="10343898at2759"/>
<organism evidence="1 2">
    <name type="scientific">Anncaliia algerae PRA339</name>
    <dbReference type="NCBI Taxonomy" id="1288291"/>
    <lineage>
        <taxon>Eukaryota</taxon>
        <taxon>Fungi</taxon>
        <taxon>Fungi incertae sedis</taxon>
        <taxon>Microsporidia</taxon>
        <taxon>Tubulinosematoidea</taxon>
        <taxon>Tubulinosematidae</taxon>
        <taxon>Anncaliia</taxon>
    </lineage>
</organism>
<gene>
    <name evidence="1" type="ORF">H312_01034</name>
</gene>
<name>A0A059F3N1_9MICR</name>
<dbReference type="EMBL" id="KK365140">
    <property type="protein sequence ID" value="KCZ81579.1"/>
    <property type="molecule type" value="Genomic_DNA"/>
</dbReference>